<dbReference type="SUPFAM" id="SSF48208">
    <property type="entry name" value="Six-hairpin glycosidases"/>
    <property type="match status" value="1"/>
</dbReference>
<evidence type="ECO:0000259" key="5">
    <source>
        <dbReference type="Pfam" id="PF17389"/>
    </source>
</evidence>
<organism evidence="7 8">
    <name type="scientific">Parapedobacter indicus</name>
    <dbReference type="NCBI Taxonomy" id="1477437"/>
    <lineage>
        <taxon>Bacteria</taxon>
        <taxon>Pseudomonadati</taxon>
        <taxon>Bacteroidota</taxon>
        <taxon>Sphingobacteriia</taxon>
        <taxon>Sphingobacteriales</taxon>
        <taxon>Sphingobacteriaceae</taxon>
        <taxon>Parapedobacter</taxon>
    </lineage>
</organism>
<dbReference type="Gene3D" id="1.50.10.10">
    <property type="match status" value="1"/>
</dbReference>
<dbReference type="OrthoDB" id="9766741at2"/>
<evidence type="ECO:0000256" key="3">
    <source>
        <dbReference type="ARBA" id="ARBA00022801"/>
    </source>
</evidence>
<dbReference type="GO" id="GO:0030596">
    <property type="term" value="F:alpha-L-rhamnosidase activity"/>
    <property type="evidence" value="ECO:0007669"/>
    <property type="project" value="UniProtKB-EC"/>
</dbReference>
<dbReference type="InterPro" id="IPR016007">
    <property type="entry name" value="Alpha_rhamnosid"/>
</dbReference>
<accession>A0A1I3F8L3</accession>
<feature type="chain" id="PRO_5011761910" description="alpha-L-rhamnosidase" evidence="4">
    <location>
        <begin position="20"/>
        <end position="763"/>
    </location>
</feature>
<name>A0A1I3F8L3_9SPHI</name>
<dbReference type="RefSeq" id="WP_090624872.1">
    <property type="nucleotide sequence ID" value="NZ_FOQO01000002.1"/>
</dbReference>
<dbReference type="InterPro" id="IPR035398">
    <property type="entry name" value="Bac_rhamnosid_C"/>
</dbReference>
<evidence type="ECO:0000313" key="7">
    <source>
        <dbReference type="EMBL" id="SFI07552.1"/>
    </source>
</evidence>
<dbReference type="Proteomes" id="UP000198670">
    <property type="component" value="Unassembled WGS sequence"/>
</dbReference>
<feature type="domain" description="Alpha-L-rhamnosidase C-terminal" evidence="6">
    <location>
        <begin position="655"/>
        <end position="723"/>
    </location>
</feature>
<gene>
    <name evidence="7" type="ORF">SAMN05444682_102213</name>
</gene>
<evidence type="ECO:0000313" key="8">
    <source>
        <dbReference type="Proteomes" id="UP000198670"/>
    </source>
</evidence>
<dbReference type="EMBL" id="FOQO01000002">
    <property type="protein sequence ID" value="SFI07552.1"/>
    <property type="molecule type" value="Genomic_DNA"/>
</dbReference>
<dbReference type="STRING" id="1477437.SAMN05444682_102213"/>
<protein>
    <recommendedName>
        <fullName evidence="2">alpha-L-rhamnosidase</fullName>
        <ecNumber evidence="2">3.2.1.40</ecNumber>
    </recommendedName>
</protein>
<evidence type="ECO:0000259" key="6">
    <source>
        <dbReference type="Pfam" id="PF17390"/>
    </source>
</evidence>
<evidence type="ECO:0000256" key="1">
    <source>
        <dbReference type="ARBA" id="ARBA00001445"/>
    </source>
</evidence>
<dbReference type="PANTHER" id="PTHR33307:SF6">
    <property type="entry name" value="ALPHA-RHAMNOSIDASE (EUROFUNG)-RELATED"/>
    <property type="match status" value="1"/>
</dbReference>
<evidence type="ECO:0000256" key="4">
    <source>
        <dbReference type="SAM" id="SignalP"/>
    </source>
</evidence>
<dbReference type="InterPro" id="IPR012341">
    <property type="entry name" value="6hp_glycosidase-like_sf"/>
</dbReference>
<evidence type="ECO:0000256" key="2">
    <source>
        <dbReference type="ARBA" id="ARBA00012652"/>
    </source>
</evidence>
<dbReference type="Gene3D" id="2.60.420.10">
    <property type="entry name" value="Maltose phosphorylase, domain 3"/>
    <property type="match status" value="1"/>
</dbReference>
<dbReference type="InterPro" id="IPR008928">
    <property type="entry name" value="6-hairpin_glycosidase_sf"/>
</dbReference>
<dbReference type="AlphaFoldDB" id="A0A1I3F8L3"/>
<dbReference type="GO" id="GO:0005975">
    <property type="term" value="P:carbohydrate metabolic process"/>
    <property type="evidence" value="ECO:0007669"/>
    <property type="project" value="InterPro"/>
</dbReference>
<keyword evidence="8" id="KW-1185">Reference proteome</keyword>
<dbReference type="Pfam" id="PF17389">
    <property type="entry name" value="Bac_rhamnosid6H"/>
    <property type="match status" value="1"/>
</dbReference>
<dbReference type="InterPro" id="IPR035396">
    <property type="entry name" value="Bac_rhamnosid6H"/>
</dbReference>
<feature type="domain" description="Alpha-L-rhamnosidase six-hairpin glycosidase" evidence="5">
    <location>
        <begin position="313"/>
        <end position="651"/>
    </location>
</feature>
<proteinExistence type="predicted"/>
<sequence>MSKLRIFCWLWMLVGMAQAATSDTLEAPTGLMTNLLTKPEKSVITTLAPAFSWIVPMEEDNDYQTAYQVLVASSPVALERNSPDVWDSGKIKDRNALHVAYAGDPLKPHTTYYWKVRVWNRSGWISEYSEIQQFNIGDATRSKQWPGESRWVRLDTAQGEGMWTFEDRPPIQYHPAYPVRVSRKSNGNWFVAFERAGFANVALTLSWKTAPGDRKDTTLVVRIGEKNIGDSIDSKPGGGVIYQEYPLSIKAGTHTYYLDIPRFKARYPHSQVMPEHMMEVIPFRFLEVAGSGLDLSVVSAEQLSLHVPFDEYASYFVSSDTLLNQVYDLCRYSIIANTFNGDYAASQRERMMYEADAYIHQMGHYAVDREFATARYSLENMIYHATWPTEWISHSIMMVWMDFLHTGDTSVIRKNYDVLRPKMMNALTMPNGLISTTTGLVTEEFKKSIFFNGKTLQDIVDWSHSSEALPEGGETDGYVFTDYNTVVNAFHYHTLRLMEEMARIAGKRREAEQLRKRHTKLYTIFQRQFFDRERGIYTDGIGTDHASIHANLYPLVFGLVPEKEKSRVLDYIKTKDMACGVYSANYLLEGLFDAGEGEYALSLLTSKSDRSWYNMLRVGATMTTEAWDNKYKNNNGWSHAWSSSPAHILPRKLMGITPTAPGFRRVCIQPRPAGLAWAKTKLPTISGPIEVGFDQQQADFILTVSLPANVEADVYLPIPENAKEFTLSQNGTVKKEAAKVGNYVLLKNVGAGKHAFKLSIPPM</sequence>
<comment type="catalytic activity">
    <reaction evidence="1">
        <text>Hydrolysis of terminal non-reducing alpha-L-rhamnose residues in alpha-L-rhamnosides.</text>
        <dbReference type="EC" id="3.2.1.40"/>
    </reaction>
</comment>
<dbReference type="EC" id="3.2.1.40" evidence="2"/>
<dbReference type="Gene3D" id="2.60.40.10">
    <property type="entry name" value="Immunoglobulins"/>
    <property type="match status" value="1"/>
</dbReference>
<dbReference type="Pfam" id="PF25788">
    <property type="entry name" value="Ig_Rha78A_N"/>
    <property type="match status" value="1"/>
</dbReference>
<reference evidence="7 8" key="1">
    <citation type="submission" date="2016-10" db="EMBL/GenBank/DDBJ databases">
        <authorList>
            <person name="de Groot N.N."/>
        </authorList>
    </citation>
    <scope>NUCLEOTIDE SEQUENCE [LARGE SCALE GENOMIC DNA]</scope>
    <source>
        <strain evidence="7 8">RK1</strain>
    </source>
</reference>
<dbReference type="PANTHER" id="PTHR33307">
    <property type="entry name" value="ALPHA-RHAMNOSIDASE (EUROFUNG)"/>
    <property type="match status" value="1"/>
</dbReference>
<keyword evidence="4" id="KW-0732">Signal</keyword>
<dbReference type="Pfam" id="PF17390">
    <property type="entry name" value="Bac_rhamnosid_C"/>
    <property type="match status" value="1"/>
</dbReference>
<feature type="signal peptide" evidence="4">
    <location>
        <begin position="1"/>
        <end position="19"/>
    </location>
</feature>
<dbReference type="InterPro" id="IPR013783">
    <property type="entry name" value="Ig-like_fold"/>
</dbReference>
<keyword evidence="3" id="KW-0378">Hydrolase</keyword>